<dbReference type="AlphaFoldDB" id="A0AA45WSJ3"/>
<evidence type="ECO:0000313" key="1">
    <source>
        <dbReference type="EMBL" id="SMP38234.1"/>
    </source>
</evidence>
<dbReference type="RefSeq" id="WP_283407435.1">
    <property type="nucleotide sequence ID" value="NZ_FXUF01000001.1"/>
</dbReference>
<evidence type="ECO:0000313" key="2">
    <source>
        <dbReference type="Proteomes" id="UP001158066"/>
    </source>
</evidence>
<sequence length="225" mass="25651">MKIKKVILFIVEGIADKTSLGGIIGKLVSSNLIKFYITGGDVTSDQYTHGANAVKKVNEHVNRFLKREIGINKGDIIQIVHLIDMDGAYIESAQIKVEEVEGFVYSESFIAAKAASRVTERNSRKQQVINRLSLCPQISGIPYNMYYFSCNLEHVLHNEINLADELKMEYAAAFSDSYYKTEETFIDFIRDKSFAVKGDYKETWEFIKLNGNSLKRYSNFHLFFG</sequence>
<dbReference type="Proteomes" id="UP001158066">
    <property type="component" value="Unassembled WGS sequence"/>
</dbReference>
<protein>
    <submittedName>
        <fullName evidence="1">Uncharacterized protein</fullName>
    </submittedName>
</protein>
<gene>
    <name evidence="1" type="ORF">SAMN06296020_10169</name>
</gene>
<keyword evidence="2" id="KW-1185">Reference proteome</keyword>
<reference evidence="1" key="1">
    <citation type="submission" date="2017-05" db="EMBL/GenBank/DDBJ databases">
        <authorList>
            <person name="Varghese N."/>
            <person name="Submissions S."/>
        </authorList>
    </citation>
    <scope>NUCLEOTIDE SEQUENCE</scope>
    <source>
        <strain evidence="1">Su22</strain>
    </source>
</reference>
<proteinExistence type="predicted"/>
<dbReference type="EMBL" id="FXUF01000001">
    <property type="protein sequence ID" value="SMP38234.1"/>
    <property type="molecule type" value="Genomic_DNA"/>
</dbReference>
<comment type="caution">
    <text evidence="1">The sequence shown here is derived from an EMBL/GenBank/DDBJ whole genome shotgun (WGS) entry which is preliminary data.</text>
</comment>
<accession>A0AA45WSJ3</accession>
<name>A0AA45WSJ3_9CLOT</name>
<organism evidence="1 2">
    <name type="scientific">Anoxynatronum buryatiense</name>
    <dbReference type="NCBI Taxonomy" id="489973"/>
    <lineage>
        <taxon>Bacteria</taxon>
        <taxon>Bacillati</taxon>
        <taxon>Bacillota</taxon>
        <taxon>Clostridia</taxon>
        <taxon>Eubacteriales</taxon>
        <taxon>Clostridiaceae</taxon>
        <taxon>Anoxynatronum</taxon>
    </lineage>
</organism>